<gene>
    <name evidence="2" type="ORF">LNKW23_31240</name>
</gene>
<accession>A0ABQ6LL02</accession>
<keyword evidence="3" id="KW-1185">Reference proteome</keyword>
<protein>
    <submittedName>
        <fullName evidence="2">Uncharacterized protein</fullName>
    </submittedName>
</protein>
<organism evidence="2 3">
    <name type="scientific">Paralimibaculum aggregatum</name>
    <dbReference type="NCBI Taxonomy" id="3036245"/>
    <lineage>
        <taxon>Bacteria</taxon>
        <taxon>Pseudomonadati</taxon>
        <taxon>Pseudomonadota</taxon>
        <taxon>Alphaproteobacteria</taxon>
        <taxon>Rhodobacterales</taxon>
        <taxon>Paracoccaceae</taxon>
        <taxon>Paralimibaculum</taxon>
    </lineage>
</organism>
<reference evidence="2 3" key="1">
    <citation type="submission" date="2023-04" db="EMBL/GenBank/DDBJ databases">
        <title>Marinoamorphus aggregata gen. nov., sp. Nov., isolate from tissue of brittle star Ophioplocus japonicus.</title>
        <authorList>
            <person name="Kawano K."/>
            <person name="Sawayama S."/>
            <person name="Nakagawa S."/>
        </authorList>
    </citation>
    <scope>NUCLEOTIDE SEQUENCE [LARGE SCALE GENOMIC DNA]</scope>
    <source>
        <strain evidence="2 3">NKW23</strain>
    </source>
</reference>
<name>A0ABQ6LL02_9RHOB</name>
<comment type="caution">
    <text evidence="2">The sequence shown here is derived from an EMBL/GenBank/DDBJ whole genome shotgun (WGS) entry which is preliminary data.</text>
</comment>
<dbReference type="EMBL" id="BSYI01000026">
    <property type="protein sequence ID" value="GMG83910.1"/>
    <property type="molecule type" value="Genomic_DNA"/>
</dbReference>
<evidence type="ECO:0000313" key="2">
    <source>
        <dbReference type="EMBL" id="GMG83910.1"/>
    </source>
</evidence>
<sequence length="892" mass="95585">MTELTQKQSDWLDKLGAAKATILRDAAIREARTNALESLKLVMTPEALGEMRETLGSIRVETKGEGLMGAIKARLGMVEQISILDPGGNPMKEIDTWAPEDLKAIHGLTDEDIGKIGAVMGKLMHYSAVLREMKTEDGEPIFRDDVDLANEFWQPLVREGVIPENFVPDRYSEVTRTLAGANELYDERLQEYSKSLSTPEKFLQHLDLPVAIVTGGLKMASAGMKMEAGIRAFGAHVEDVKDFKVGKELITKADIVEGVAACIGSLKKAADEALVAKDFGKASDSFIAGLKAVLTPVLGKETTTLVVGICTAAAKTAPIGKAIKEKKVGDAFREIGAAVAGALDAASGRAEVCGDIATGVKEGFKLMGSAADTVQKAKAGETGAAFEAAMTGITGAVAAAAKEINGKVQERAVEKAGTDEQKKKAIEAHFEAIDNAIEKGGEGLEKLEELPGELKELAKDAEEKTDKSVVAELEARERAAQEKELAALLTEPDPQFDAMLAYGFSEAQTDEEGNAITEEMKLASIERLMAEVARNDKIYTLATTLATGGAGVVAKFIPGVGLAKVGLEMIFAMGEAYQKGKQLAMWMENVKDAGTAATAQLHAIRNRYKLQNQQTIEARAQAALKAIEVIGEAMKLAAHFAPVGYAVAAAAAGAEAALETAKKIYDANEMRSAWKIYQDAIANPKNRKRAREAMETNPTLAKYALAWGALNDGNAIAQEALRRCGLNDRTLANPGTNVNKVVQYLELIYKDDPKLLRAVPVRKDWYPGSIELSVKGWNAFYKAAQEKAKPKLVASGDVSGIIGGLFAASKDREAFLAAATDEERLQRGRKAQATAEKLVSALARFTAKSEKGGEHEEMAGYVAALREQAIEQREEYAAAVAELERQPSESID</sequence>
<evidence type="ECO:0000256" key="1">
    <source>
        <dbReference type="SAM" id="Coils"/>
    </source>
</evidence>
<feature type="coiled-coil region" evidence="1">
    <location>
        <begin position="444"/>
        <end position="491"/>
    </location>
</feature>
<evidence type="ECO:0000313" key="3">
    <source>
        <dbReference type="Proteomes" id="UP001239909"/>
    </source>
</evidence>
<proteinExistence type="predicted"/>
<dbReference type="Proteomes" id="UP001239909">
    <property type="component" value="Unassembled WGS sequence"/>
</dbReference>
<dbReference type="RefSeq" id="WP_285672750.1">
    <property type="nucleotide sequence ID" value="NZ_BSYI01000026.1"/>
</dbReference>
<keyword evidence="1" id="KW-0175">Coiled coil</keyword>